<protein>
    <submittedName>
        <fullName evidence="1">Uncharacterized protein</fullName>
    </submittedName>
</protein>
<evidence type="ECO:0000313" key="2">
    <source>
        <dbReference type="Proteomes" id="UP000015104"/>
    </source>
</evidence>
<evidence type="ECO:0000313" key="1">
    <source>
        <dbReference type="EnsemblMetazoa" id="tetur01g04080.1"/>
    </source>
</evidence>
<name>T1JQQ3_TETUR</name>
<sequence>MKFTFNFYLHLLYNRKMLELVGFLSLLRFSIFTQPNNAQELPRADNDIGIALD</sequence>
<dbReference type="Proteomes" id="UP000015104">
    <property type="component" value="Unassembled WGS sequence"/>
</dbReference>
<proteinExistence type="predicted"/>
<accession>T1JQQ3</accession>
<dbReference type="EnsemblMetazoa" id="tetur01g04080.1">
    <property type="protein sequence ID" value="tetur01g04080.1"/>
    <property type="gene ID" value="tetur01g04080"/>
</dbReference>
<reference evidence="2" key="1">
    <citation type="submission" date="2011-08" db="EMBL/GenBank/DDBJ databases">
        <authorList>
            <person name="Rombauts S."/>
        </authorList>
    </citation>
    <scope>NUCLEOTIDE SEQUENCE</scope>
    <source>
        <strain evidence="2">London</strain>
    </source>
</reference>
<reference evidence="1" key="2">
    <citation type="submission" date="2015-06" db="UniProtKB">
        <authorList>
            <consortium name="EnsemblMetazoa"/>
        </authorList>
    </citation>
    <scope>IDENTIFICATION</scope>
</reference>
<dbReference type="HOGENOM" id="CLU_3071263_0_0_1"/>
<dbReference type="EMBL" id="CAEY01000440">
    <property type="status" value="NOT_ANNOTATED_CDS"/>
    <property type="molecule type" value="Genomic_DNA"/>
</dbReference>
<dbReference type="AlphaFoldDB" id="T1JQQ3"/>
<organism evidence="1 2">
    <name type="scientific">Tetranychus urticae</name>
    <name type="common">Two-spotted spider mite</name>
    <dbReference type="NCBI Taxonomy" id="32264"/>
    <lineage>
        <taxon>Eukaryota</taxon>
        <taxon>Metazoa</taxon>
        <taxon>Ecdysozoa</taxon>
        <taxon>Arthropoda</taxon>
        <taxon>Chelicerata</taxon>
        <taxon>Arachnida</taxon>
        <taxon>Acari</taxon>
        <taxon>Acariformes</taxon>
        <taxon>Trombidiformes</taxon>
        <taxon>Prostigmata</taxon>
        <taxon>Eleutherengona</taxon>
        <taxon>Raphignathae</taxon>
        <taxon>Tetranychoidea</taxon>
        <taxon>Tetranychidae</taxon>
        <taxon>Tetranychus</taxon>
    </lineage>
</organism>
<keyword evidence="2" id="KW-1185">Reference proteome</keyword>